<evidence type="ECO:0000256" key="8">
    <source>
        <dbReference type="SAM" id="Phobius"/>
    </source>
</evidence>
<evidence type="ECO:0000313" key="9">
    <source>
        <dbReference type="EMBL" id="GJQ11003.1"/>
    </source>
</evidence>
<comment type="caution">
    <text evidence="9">The sequence shown here is derived from an EMBL/GenBank/DDBJ whole genome shotgun (WGS) entry which is preliminary data.</text>
</comment>
<protein>
    <recommendedName>
        <fullName evidence="11">Mannose-P-dolichol utilization defect 1 protein homolog</fullName>
    </recommendedName>
</protein>
<dbReference type="GO" id="GO:0016020">
    <property type="term" value="C:membrane"/>
    <property type="evidence" value="ECO:0007669"/>
    <property type="project" value="UniProtKB-SubCell"/>
</dbReference>
<comment type="similarity">
    <text evidence="7">Belongs to the MPDU1 (TC 2.A.43.3) family.</text>
</comment>
<dbReference type="InterPro" id="IPR006603">
    <property type="entry name" value="PQ-loop_rpt"/>
</dbReference>
<comment type="subcellular location">
    <subcellularLocation>
        <location evidence="1">Membrane</location>
        <topology evidence="1">Multi-pass membrane protein</topology>
    </subcellularLocation>
</comment>
<evidence type="ECO:0000256" key="6">
    <source>
        <dbReference type="ARBA" id="ARBA00023136"/>
    </source>
</evidence>
<keyword evidence="6 8" id="KW-0472">Membrane</keyword>
<proteinExistence type="inferred from homology"/>
<evidence type="ECO:0000256" key="1">
    <source>
        <dbReference type="ARBA" id="ARBA00004141"/>
    </source>
</evidence>
<dbReference type="InterPro" id="IPR016817">
    <property type="entry name" value="MannP-dilichol_defect-1"/>
</dbReference>
<reference evidence="9" key="1">
    <citation type="journal article" date="2022" name="Proc. Natl. Acad. Sci. U.S.A.">
        <title>Life cycle and functional genomics of the unicellular red alga Galdieria for elucidating algal and plant evolution and industrial use.</title>
        <authorList>
            <person name="Hirooka S."/>
            <person name="Itabashi T."/>
            <person name="Ichinose T.M."/>
            <person name="Onuma R."/>
            <person name="Fujiwara T."/>
            <person name="Yamashita S."/>
            <person name="Jong L.W."/>
            <person name="Tomita R."/>
            <person name="Iwane A.H."/>
            <person name="Miyagishima S.Y."/>
        </authorList>
    </citation>
    <scope>NUCLEOTIDE SEQUENCE</scope>
    <source>
        <strain evidence="9">NBRC 102759</strain>
    </source>
</reference>
<keyword evidence="3 8" id="KW-0812">Transmembrane</keyword>
<dbReference type="EMBL" id="BQMJ01000020">
    <property type="protein sequence ID" value="GJQ11003.1"/>
    <property type="molecule type" value="Genomic_DNA"/>
</dbReference>
<gene>
    <name evidence="9" type="ORF">GpartN1_g2794.t1</name>
</gene>
<organism evidence="9 10">
    <name type="scientific">Galdieria partita</name>
    <dbReference type="NCBI Taxonomy" id="83374"/>
    <lineage>
        <taxon>Eukaryota</taxon>
        <taxon>Rhodophyta</taxon>
        <taxon>Bangiophyceae</taxon>
        <taxon>Galdieriales</taxon>
        <taxon>Galdieriaceae</taxon>
        <taxon>Galdieria</taxon>
    </lineage>
</organism>
<sequence>MTKWLSFSVVPLTKNFLLKHPFLKTTTSYRCTTRVKKQPFCLQSNPWFSTLSLVHCNDLKSTSSLVGYVVVFCSTFYKVPQIGRIISKKSTKGISFTMYALESIGIYFSLCYCIRARFPWETFAESFCIFLQNVIIMIFLYKYTERNVTRNRIFIYTLIPLLVALLLCIKLPLYGLQLLQVCSSPLMNVSKIPQILQNERNQSTGELSPITLSFQLAGNMARVFTTVIQLRNGWFLMAICISTVLNAIIGVQYMRYRFGHKSMYFPDDHS</sequence>
<keyword evidence="2" id="KW-0813">Transport</keyword>
<keyword evidence="10" id="KW-1185">Reference proteome</keyword>
<evidence type="ECO:0008006" key="11">
    <source>
        <dbReference type="Google" id="ProtNLM"/>
    </source>
</evidence>
<evidence type="ECO:0000256" key="4">
    <source>
        <dbReference type="ARBA" id="ARBA00022737"/>
    </source>
</evidence>
<evidence type="ECO:0000256" key="3">
    <source>
        <dbReference type="ARBA" id="ARBA00022692"/>
    </source>
</evidence>
<reference evidence="9" key="2">
    <citation type="submission" date="2022-01" db="EMBL/GenBank/DDBJ databases">
        <authorList>
            <person name="Hirooka S."/>
            <person name="Miyagishima S.Y."/>
        </authorList>
    </citation>
    <scope>NUCLEOTIDE SEQUENCE</scope>
    <source>
        <strain evidence="9">NBRC 102759</strain>
    </source>
</reference>
<dbReference type="PANTHER" id="PTHR12226">
    <property type="entry name" value="MANNOSE-P-DOLICHOL UTILIZATION DEFECT 1 LEC35 -RELATED"/>
    <property type="match status" value="1"/>
</dbReference>
<evidence type="ECO:0000256" key="7">
    <source>
        <dbReference type="ARBA" id="ARBA00038475"/>
    </source>
</evidence>
<feature type="transmembrane region" description="Helical" evidence="8">
    <location>
        <begin position="234"/>
        <end position="254"/>
    </location>
</feature>
<dbReference type="AlphaFoldDB" id="A0A9C7UPL8"/>
<keyword evidence="4" id="KW-0677">Repeat</keyword>
<dbReference type="Proteomes" id="UP001061958">
    <property type="component" value="Unassembled WGS sequence"/>
</dbReference>
<keyword evidence="5 8" id="KW-1133">Transmembrane helix</keyword>
<evidence type="ECO:0000256" key="2">
    <source>
        <dbReference type="ARBA" id="ARBA00022448"/>
    </source>
</evidence>
<dbReference type="Pfam" id="PF04193">
    <property type="entry name" value="PQ-loop"/>
    <property type="match status" value="2"/>
</dbReference>
<feature type="transmembrane region" description="Helical" evidence="8">
    <location>
        <begin position="99"/>
        <end position="118"/>
    </location>
</feature>
<dbReference type="Gene3D" id="1.20.1280.290">
    <property type="match status" value="2"/>
</dbReference>
<feature type="transmembrane region" description="Helical" evidence="8">
    <location>
        <begin position="124"/>
        <end position="141"/>
    </location>
</feature>
<dbReference type="SMART" id="SM00679">
    <property type="entry name" value="CTNS"/>
    <property type="match status" value="2"/>
</dbReference>
<evidence type="ECO:0000313" key="10">
    <source>
        <dbReference type="Proteomes" id="UP001061958"/>
    </source>
</evidence>
<feature type="transmembrane region" description="Helical" evidence="8">
    <location>
        <begin position="153"/>
        <end position="174"/>
    </location>
</feature>
<dbReference type="PANTHER" id="PTHR12226:SF2">
    <property type="entry name" value="MANNOSE-P-DOLICHOL UTILIZATION DEFECT 1 PROTEIN"/>
    <property type="match status" value="1"/>
</dbReference>
<evidence type="ECO:0000256" key="5">
    <source>
        <dbReference type="ARBA" id="ARBA00022989"/>
    </source>
</evidence>
<dbReference type="OrthoDB" id="271506at2759"/>
<accession>A0A9C7UPL8</accession>
<name>A0A9C7UPL8_9RHOD</name>